<proteinExistence type="predicted"/>
<dbReference type="EMBL" id="KN847332">
    <property type="protein sequence ID" value="KIW48722.1"/>
    <property type="molecule type" value="Genomic_DNA"/>
</dbReference>
<dbReference type="InterPro" id="IPR014729">
    <property type="entry name" value="Rossmann-like_a/b/a_fold"/>
</dbReference>
<keyword evidence="3" id="KW-1185">Reference proteome</keyword>
<dbReference type="VEuPathDB" id="FungiDB:PV06_01287"/>
<dbReference type="Gene3D" id="3.40.50.620">
    <property type="entry name" value="HUPs"/>
    <property type="match status" value="1"/>
</dbReference>
<protein>
    <recommendedName>
        <fullName evidence="1">DUF218 domain-containing protein</fullName>
    </recommendedName>
</protein>
<dbReference type="InterPro" id="IPR003848">
    <property type="entry name" value="DUF218"/>
</dbReference>
<dbReference type="OrthoDB" id="17725at2759"/>
<dbReference type="AlphaFoldDB" id="A0A0D2CFN6"/>
<dbReference type="Gene3D" id="1.10.3620.10">
    <property type="entry name" value="YdcF like domain"/>
    <property type="match status" value="1"/>
</dbReference>
<dbReference type="RefSeq" id="XP_016268938.1">
    <property type="nucleotide sequence ID" value="XM_016401885.1"/>
</dbReference>
<dbReference type="Pfam" id="PF02698">
    <property type="entry name" value="DUF218"/>
    <property type="match status" value="1"/>
</dbReference>
<name>A0A0D2CFN6_9EURO</name>
<accession>A0A0D2CFN6</accession>
<evidence type="ECO:0000259" key="1">
    <source>
        <dbReference type="Pfam" id="PF02698"/>
    </source>
</evidence>
<evidence type="ECO:0000313" key="2">
    <source>
        <dbReference type="EMBL" id="KIW48722.1"/>
    </source>
</evidence>
<dbReference type="GO" id="GO:0005886">
    <property type="term" value="C:plasma membrane"/>
    <property type="evidence" value="ECO:0007669"/>
    <property type="project" value="TreeGrafter"/>
</dbReference>
<dbReference type="PANTHER" id="PTHR30336">
    <property type="entry name" value="INNER MEMBRANE PROTEIN, PROBABLE PERMEASE"/>
    <property type="match status" value="1"/>
</dbReference>
<dbReference type="CDD" id="cd06259">
    <property type="entry name" value="YdcF-like"/>
    <property type="match status" value="1"/>
</dbReference>
<dbReference type="InterPro" id="IPR051599">
    <property type="entry name" value="Cell_Envelope_Assoc"/>
</dbReference>
<dbReference type="HOGENOM" id="CLU_084257_0_0_1"/>
<dbReference type="Proteomes" id="UP000053342">
    <property type="component" value="Unassembled WGS sequence"/>
</dbReference>
<sequence length="284" mass="31428">MDQEYSASTTADINTVAEFISCEDISSLSTCEPADVLVFCGNSILPIAHEVFSTLEKRGPELARTVVICGGIGHSTKFLYESVRNSTKYHSLSPNIQGMPEARVLQLVMKRFYPGVNDHVQNSVGTLRLIVEDESTNCGSNATETRKVLEAHGVSNPKSFIIVQDPTMSLRTVASFKRAYADVSPSPIFSACPTFVPRVTVDETSKQSHFQVPGIQESELWSWSRFTDLLLGEVPRLRDDENGYGPKGRHFIAHVDIPDMVEDAWKRLEETLGHLASRKVAPSQ</sequence>
<gene>
    <name evidence="2" type="ORF">PV06_01287</name>
</gene>
<dbReference type="PANTHER" id="PTHR30336:SF20">
    <property type="entry name" value="DUF218 DOMAIN-CONTAINING PROTEIN"/>
    <property type="match status" value="1"/>
</dbReference>
<reference evidence="2 3" key="1">
    <citation type="submission" date="2015-01" db="EMBL/GenBank/DDBJ databases">
        <title>The Genome Sequence of Exophiala oligosperma CBS72588.</title>
        <authorList>
            <consortium name="The Broad Institute Genomics Platform"/>
            <person name="Cuomo C."/>
            <person name="de Hoog S."/>
            <person name="Gorbushina A."/>
            <person name="Stielow B."/>
            <person name="Teixiera M."/>
            <person name="Abouelleil A."/>
            <person name="Chapman S.B."/>
            <person name="Priest M."/>
            <person name="Young S.K."/>
            <person name="Wortman J."/>
            <person name="Nusbaum C."/>
            <person name="Birren B."/>
        </authorList>
    </citation>
    <scope>NUCLEOTIDE SEQUENCE [LARGE SCALE GENOMIC DNA]</scope>
    <source>
        <strain evidence="2 3">CBS 72588</strain>
    </source>
</reference>
<dbReference type="GeneID" id="27353361"/>
<evidence type="ECO:0000313" key="3">
    <source>
        <dbReference type="Proteomes" id="UP000053342"/>
    </source>
</evidence>
<organism evidence="2 3">
    <name type="scientific">Exophiala oligosperma</name>
    <dbReference type="NCBI Taxonomy" id="215243"/>
    <lineage>
        <taxon>Eukaryota</taxon>
        <taxon>Fungi</taxon>
        <taxon>Dikarya</taxon>
        <taxon>Ascomycota</taxon>
        <taxon>Pezizomycotina</taxon>
        <taxon>Eurotiomycetes</taxon>
        <taxon>Chaetothyriomycetidae</taxon>
        <taxon>Chaetothyriales</taxon>
        <taxon>Herpotrichiellaceae</taxon>
        <taxon>Exophiala</taxon>
    </lineage>
</organism>
<feature type="domain" description="DUF218" evidence="1">
    <location>
        <begin position="124"/>
        <end position="197"/>
    </location>
</feature>